<dbReference type="PANTHER" id="PTHR47471:SF1">
    <property type="entry name" value="PROTEIN ESSENTIAL FOR POTEXVIRUS ACCUMULATION 1"/>
    <property type="match status" value="1"/>
</dbReference>
<dbReference type="PANTHER" id="PTHR47471">
    <property type="entry name" value="GYF DOMAIN-CONTAINING PROTEIN"/>
    <property type="match status" value="1"/>
</dbReference>
<sequence>MSNMNYLVHKMPLEQSRSLPTPYWPVKDLPDIVSSANFVNGYPTPHSKFPQMGEISHHMLQSSNHKELPSILHPTADKSPPVAISTAALPNLHEVQTLKYSHGSMDINKNTMDMNQSQQSINSHIGFGTPQSLQTKPQPSLSNLAQLGDFSGGVIAPEKFVTSEFTQDPQITHLLQQQYMLYQQLHSQVPLPAQNVSPLDLLLLMQRQKHEQQQKQFLLQQQQHLLSQVLSANQLQQLVNEVPLMHLRSGVNTEITTPDNLPLQKFQEELQSKLQIPAYGSEDSYKSGFINLSLHGAQDGSFTSSSEHSQSHLQNQIIEHISQQNLGDANGGRNQNLNSIQSALTGERLPNQLNSPNQIFEPIPQRILTVANDESAQNSHAKRSVLLEECLPSAGEGSVEEAFLAQKNALDKESYVASEGASHPTEIVTSAAAHENILMLSERNTAIHDSASSICQNINDANVLVSPDTLSKEAHVQKSAQKATKGTELQEVKNASEKKSRKQKNSQIRAVTDQVKESSKASHERSRAKLDTKEAIDNKKEQEKPVVVVKTTQGITVEAGPKNPAPEDLESSNFVGAQVSTSGVCLGKKLEVEDRKFQGGGVNVVSVANVVLSPNNLAWKPAQGQRAKSLLEIQQEEQQKVQIQSSSNNIPEIMPMNDSVPPVASNTGNSVQKYVGDTLQDVSSTTSVALNPENLLDSINMIGNSHNILLEDFSAKSSGARDITGNHENGSLLSSPQNVSAQTGLVVADDDDFVEAKDTRRIRRSRKNKGVVVKASKSLTADDSSNLPSISGKTTPTKVGLDEEFFPVPAVPSLGDFVFWKGDQSIQFQLLPGLLIL</sequence>
<protein>
    <submittedName>
        <fullName evidence="2">Uncharacterized protein</fullName>
    </submittedName>
</protein>
<gene>
    <name evidence="2" type="ORF">HPP92_024657</name>
</gene>
<feature type="compositionally biased region" description="Basic and acidic residues" evidence="1">
    <location>
        <begin position="514"/>
        <end position="530"/>
    </location>
</feature>
<reference evidence="2 3" key="1">
    <citation type="journal article" date="2020" name="Nat. Food">
        <title>A phased Vanilla planifolia genome enables genetic improvement of flavour and production.</title>
        <authorList>
            <person name="Hasing T."/>
            <person name="Tang H."/>
            <person name="Brym M."/>
            <person name="Khazi F."/>
            <person name="Huang T."/>
            <person name="Chambers A.H."/>
        </authorList>
    </citation>
    <scope>NUCLEOTIDE SEQUENCE [LARGE SCALE GENOMIC DNA]</scope>
    <source>
        <tissue evidence="2">Leaf</tissue>
    </source>
</reference>
<proteinExistence type="predicted"/>
<organism evidence="2 3">
    <name type="scientific">Vanilla planifolia</name>
    <name type="common">Vanilla</name>
    <dbReference type="NCBI Taxonomy" id="51239"/>
    <lineage>
        <taxon>Eukaryota</taxon>
        <taxon>Viridiplantae</taxon>
        <taxon>Streptophyta</taxon>
        <taxon>Embryophyta</taxon>
        <taxon>Tracheophyta</taxon>
        <taxon>Spermatophyta</taxon>
        <taxon>Magnoliopsida</taxon>
        <taxon>Liliopsida</taxon>
        <taxon>Asparagales</taxon>
        <taxon>Orchidaceae</taxon>
        <taxon>Vanilloideae</taxon>
        <taxon>Vanilleae</taxon>
        <taxon>Vanilla</taxon>
    </lineage>
</organism>
<evidence type="ECO:0000313" key="3">
    <source>
        <dbReference type="Proteomes" id="UP000639772"/>
    </source>
</evidence>
<dbReference type="AlphaFoldDB" id="A0A835PSI2"/>
<accession>A0A835PSI2</accession>
<evidence type="ECO:0000256" key="1">
    <source>
        <dbReference type="SAM" id="MobiDB-lite"/>
    </source>
</evidence>
<dbReference type="EMBL" id="JADCNM010000013">
    <property type="protein sequence ID" value="KAG0456869.1"/>
    <property type="molecule type" value="Genomic_DNA"/>
</dbReference>
<feature type="region of interest" description="Disordered" evidence="1">
    <location>
        <begin position="472"/>
        <end position="530"/>
    </location>
</feature>
<dbReference type="Proteomes" id="UP000639772">
    <property type="component" value="Chromosome 13"/>
</dbReference>
<name>A0A835PSI2_VANPL</name>
<feature type="compositionally biased region" description="Basic and acidic residues" evidence="1">
    <location>
        <begin position="488"/>
        <end position="498"/>
    </location>
</feature>
<comment type="caution">
    <text evidence="2">The sequence shown here is derived from an EMBL/GenBank/DDBJ whole genome shotgun (WGS) entry which is preliminary data.</text>
</comment>
<evidence type="ECO:0000313" key="2">
    <source>
        <dbReference type="EMBL" id="KAG0456869.1"/>
    </source>
</evidence>